<feature type="region of interest" description="Disordered" evidence="1">
    <location>
        <begin position="1"/>
        <end position="27"/>
    </location>
</feature>
<reference evidence="2" key="1">
    <citation type="submission" date="2022-03" db="EMBL/GenBank/DDBJ databases">
        <authorList>
            <person name="Alioto T."/>
            <person name="Alioto T."/>
            <person name="Gomez Garrido J."/>
        </authorList>
    </citation>
    <scope>NUCLEOTIDE SEQUENCE</scope>
</reference>
<accession>A0AAD1VLP5</accession>
<dbReference type="AlphaFoldDB" id="A0AAD1VLP5"/>
<dbReference type="EMBL" id="OW240912">
    <property type="protein sequence ID" value="CAH2222311.1"/>
    <property type="molecule type" value="Genomic_DNA"/>
</dbReference>
<evidence type="ECO:0000256" key="1">
    <source>
        <dbReference type="SAM" id="MobiDB-lite"/>
    </source>
</evidence>
<name>A0AAD1VLP5_PELCU</name>
<organism evidence="2 3">
    <name type="scientific">Pelobates cultripes</name>
    <name type="common">Western spadefoot toad</name>
    <dbReference type="NCBI Taxonomy" id="61616"/>
    <lineage>
        <taxon>Eukaryota</taxon>
        <taxon>Metazoa</taxon>
        <taxon>Chordata</taxon>
        <taxon>Craniata</taxon>
        <taxon>Vertebrata</taxon>
        <taxon>Euteleostomi</taxon>
        <taxon>Amphibia</taxon>
        <taxon>Batrachia</taxon>
        <taxon>Anura</taxon>
        <taxon>Pelobatoidea</taxon>
        <taxon>Pelobatidae</taxon>
        <taxon>Pelobates</taxon>
    </lineage>
</organism>
<gene>
    <name evidence="2" type="ORF">PECUL_23A039494</name>
</gene>
<proteinExistence type="predicted"/>
<feature type="compositionally biased region" description="Basic and acidic residues" evidence="1">
    <location>
        <begin position="7"/>
        <end position="19"/>
    </location>
</feature>
<evidence type="ECO:0008006" key="4">
    <source>
        <dbReference type="Google" id="ProtNLM"/>
    </source>
</evidence>
<keyword evidence="3" id="KW-1185">Reference proteome</keyword>
<dbReference type="Proteomes" id="UP001295444">
    <property type="component" value="Chromosome 01"/>
</dbReference>
<evidence type="ECO:0000313" key="2">
    <source>
        <dbReference type="EMBL" id="CAH2222311.1"/>
    </source>
</evidence>
<protein>
    <recommendedName>
        <fullName evidence="4">Reverse transcriptase zinc-binding domain-containing protein</fullName>
    </recommendedName>
</protein>
<evidence type="ECO:0000313" key="3">
    <source>
        <dbReference type="Proteomes" id="UP001295444"/>
    </source>
</evidence>
<sequence length="330" mass="38195">MSRSTKTHYDSDTTRRHTAPENNIRAPPTIRRRLIPGMTAKPYLTLQNTSDETYLQLGTLLEGHHICPLSNLTRQDTHMPMQTFLYAQVTHFIRDNPTLYRGARALANFEIHCKSNNVKTKLLSTFYKLLGSESANTLPPFTDSWAKDLDTQITNPQWNTIFRQIHATSICTAIQEGNYKRIARWHYSPSKIHSLFPNTQDICWKCTQRGASLAHTWWTCPILQKYWNNIVKMLKTITGIQVPTTPQTLLFMILPSPLPKPHRILLTHLITAANLLIPVKWKNPNAPSIREWIAKVETIRTMEEIHASIAHKQSLFQNVWDPWVRFIKDK</sequence>